<gene>
    <name evidence="1" type="ORF">AJ79_02628</name>
</gene>
<dbReference type="GO" id="GO:0034551">
    <property type="term" value="P:mitochondrial respiratory chain complex III assembly"/>
    <property type="evidence" value="ECO:0007669"/>
    <property type="project" value="TreeGrafter"/>
</dbReference>
<dbReference type="AlphaFoldDB" id="A0A2B7Y2L4"/>
<proteinExistence type="predicted"/>
<evidence type="ECO:0000313" key="1">
    <source>
        <dbReference type="EMBL" id="PGH15102.1"/>
    </source>
</evidence>
<organism evidence="1 2">
    <name type="scientific">Helicocarpus griseus UAMH5409</name>
    <dbReference type="NCBI Taxonomy" id="1447875"/>
    <lineage>
        <taxon>Eukaryota</taxon>
        <taxon>Fungi</taxon>
        <taxon>Dikarya</taxon>
        <taxon>Ascomycota</taxon>
        <taxon>Pezizomycotina</taxon>
        <taxon>Eurotiomycetes</taxon>
        <taxon>Eurotiomycetidae</taxon>
        <taxon>Onygenales</taxon>
        <taxon>Ajellomycetaceae</taxon>
        <taxon>Helicocarpus</taxon>
    </lineage>
</organism>
<dbReference type="PANTHER" id="PTHR28250">
    <property type="entry name" value="CYTOCHROME B PRE-MRNA-PROCESSING PROTEIN 6"/>
    <property type="match status" value="1"/>
</dbReference>
<dbReference type="Pfam" id="PF20180">
    <property type="entry name" value="UQCC2_CBP6"/>
    <property type="match status" value="1"/>
</dbReference>
<protein>
    <submittedName>
        <fullName evidence="1">Uncharacterized protein</fullName>
    </submittedName>
</protein>
<dbReference type="OrthoDB" id="2107880at2759"/>
<sequence length="123" mass="14045">MAKTLPPTTLRAHLTRLLSRWPADPVRPASISVQTYLKSRIPATTTATPTQQQQQQPSAASVNALYSLLENRYAREYPLPANLRHPRSAPQHYDEVLREFREAPGRGLIGRFMRKIRGVLRFQ</sequence>
<dbReference type="PANTHER" id="PTHR28250:SF1">
    <property type="entry name" value="CYTOCHROME B PRE-MRNA-PROCESSING PROTEIN 6"/>
    <property type="match status" value="1"/>
</dbReference>
<dbReference type="GO" id="GO:0043022">
    <property type="term" value="F:ribosome binding"/>
    <property type="evidence" value="ECO:0007669"/>
    <property type="project" value="InterPro"/>
</dbReference>
<comment type="caution">
    <text evidence="1">The sequence shown here is derived from an EMBL/GenBank/DDBJ whole genome shotgun (WGS) entry which is preliminary data.</text>
</comment>
<dbReference type="EMBL" id="PDNB01000028">
    <property type="protein sequence ID" value="PGH15102.1"/>
    <property type="molecule type" value="Genomic_DNA"/>
</dbReference>
<evidence type="ECO:0000313" key="2">
    <source>
        <dbReference type="Proteomes" id="UP000223968"/>
    </source>
</evidence>
<dbReference type="Proteomes" id="UP000223968">
    <property type="component" value="Unassembled WGS sequence"/>
</dbReference>
<accession>A0A2B7Y2L4</accession>
<name>A0A2B7Y2L4_9EURO</name>
<dbReference type="InterPro" id="IPR037653">
    <property type="entry name" value="Cbp6"/>
</dbReference>
<keyword evidence="2" id="KW-1185">Reference proteome</keyword>
<reference evidence="1 2" key="1">
    <citation type="submission" date="2017-10" db="EMBL/GenBank/DDBJ databases">
        <title>Comparative genomics in systemic dimorphic fungi from Ajellomycetaceae.</title>
        <authorList>
            <person name="Munoz J.F."/>
            <person name="Mcewen J.G."/>
            <person name="Clay O.K."/>
            <person name="Cuomo C.A."/>
        </authorList>
    </citation>
    <scope>NUCLEOTIDE SEQUENCE [LARGE SCALE GENOMIC DNA]</scope>
    <source>
        <strain evidence="1 2">UAMH5409</strain>
    </source>
</reference>
<dbReference type="GO" id="GO:0061671">
    <property type="term" value="C:Cbp3p-Cbp6 complex"/>
    <property type="evidence" value="ECO:0007669"/>
    <property type="project" value="InterPro"/>
</dbReference>